<dbReference type="InterPro" id="IPR050079">
    <property type="entry name" value="DEAD_box_RNA_helicase"/>
</dbReference>
<dbReference type="InterPro" id="IPR014001">
    <property type="entry name" value="Helicase_ATP-bd"/>
</dbReference>
<evidence type="ECO:0000256" key="2">
    <source>
        <dbReference type="ARBA" id="ARBA00022801"/>
    </source>
</evidence>
<dbReference type="InterPro" id="IPR044742">
    <property type="entry name" value="DEAD/DEAH_RhlB"/>
</dbReference>
<dbReference type="GO" id="GO:0003676">
    <property type="term" value="F:nucleic acid binding"/>
    <property type="evidence" value="ECO:0007669"/>
    <property type="project" value="InterPro"/>
</dbReference>
<dbReference type="Gene3D" id="3.40.50.300">
    <property type="entry name" value="P-loop containing nucleotide triphosphate hydrolases"/>
    <property type="match status" value="2"/>
</dbReference>
<evidence type="ECO:0000256" key="3">
    <source>
        <dbReference type="ARBA" id="ARBA00022806"/>
    </source>
</evidence>
<dbReference type="GO" id="GO:0005524">
    <property type="term" value="F:ATP binding"/>
    <property type="evidence" value="ECO:0007669"/>
    <property type="project" value="UniProtKB-KW"/>
</dbReference>
<protein>
    <recommendedName>
        <fullName evidence="14">DEAD/DEAH box helicase</fullName>
    </recommendedName>
</protein>
<gene>
    <name evidence="12" type="ORF">COU18_00605</name>
</gene>
<dbReference type="PANTHER" id="PTHR47959:SF13">
    <property type="entry name" value="ATP-DEPENDENT RNA HELICASE RHLE"/>
    <property type="match status" value="1"/>
</dbReference>
<sequence>MTPSTAPYMPEHSFNRLGIAPRILDILAKLNFTTPTPIQYRAIPEGVAGKDVVGVAQTGTGKTLAFGIPLLQRLSGSEGRGLILVPTRELALQVDETLSKIARPLGIRTVVFIGGASMGMQISALRRDPHIVIATPGRLLDHLAQKTIRLDKVEVLVLDEADRMLDMGFWPQVKRIIAAAPANRQTMLFSATLSRDIMQLATQHMKLPLRIEVAPAGTTVEKVSQEFFIVRKEDKPRLLEKILGDYKGSTLVFSRTKHGAKRIMRTVLGMGHTAAEIHGNRSLSQRREALEGFKNGRYRVLVATDIASRGIDVKGIELVVNYDLPMDSADYVHRIGRTARAGAEGRAISFAEPHQKRDIRDIERLIRKTVPISVLPALPPARAQSQSYVDDDRPRRFSRSPQRSSSPRSGSGFRGRGGPPRRGAPRRFSR</sequence>
<dbReference type="AlphaFoldDB" id="A0A2H0UBU6"/>
<comment type="caution">
    <text evidence="12">The sequence shown here is derived from an EMBL/GenBank/DDBJ whole genome shotgun (WGS) entry which is preliminary data.</text>
</comment>
<keyword evidence="3 7" id="KW-0347">Helicase</keyword>
<keyword evidence="1 7" id="KW-0547">Nucleotide-binding</keyword>
<evidence type="ECO:0000313" key="13">
    <source>
        <dbReference type="Proteomes" id="UP000231192"/>
    </source>
</evidence>
<dbReference type="PANTHER" id="PTHR47959">
    <property type="entry name" value="ATP-DEPENDENT RNA HELICASE RHLE-RELATED"/>
    <property type="match status" value="1"/>
</dbReference>
<dbReference type="InterPro" id="IPR001650">
    <property type="entry name" value="Helicase_C-like"/>
</dbReference>
<feature type="compositionally biased region" description="Low complexity" evidence="8">
    <location>
        <begin position="399"/>
        <end position="411"/>
    </location>
</feature>
<reference evidence="13" key="1">
    <citation type="submission" date="2017-09" db="EMBL/GenBank/DDBJ databases">
        <title>Depth-based differentiation of microbial function through sediment-hosted aquifers and enrichment of novel symbionts in the deep terrestrial subsurface.</title>
        <authorList>
            <person name="Probst A.J."/>
            <person name="Ladd B."/>
            <person name="Jarett J.K."/>
            <person name="Geller-Mcgrath D.E."/>
            <person name="Sieber C.M.K."/>
            <person name="Emerson J.B."/>
            <person name="Anantharaman K."/>
            <person name="Thomas B.C."/>
            <person name="Malmstrom R."/>
            <person name="Stieglmeier M."/>
            <person name="Klingl A."/>
            <person name="Woyke T."/>
            <person name="Ryan C.M."/>
            <person name="Banfield J.F."/>
        </authorList>
    </citation>
    <scope>NUCLEOTIDE SEQUENCE [LARGE SCALE GENOMIC DNA]</scope>
</reference>
<dbReference type="GO" id="GO:0003724">
    <property type="term" value="F:RNA helicase activity"/>
    <property type="evidence" value="ECO:0007669"/>
    <property type="project" value="InterPro"/>
</dbReference>
<evidence type="ECO:0000313" key="12">
    <source>
        <dbReference type="EMBL" id="PIR83903.1"/>
    </source>
</evidence>
<dbReference type="GO" id="GO:0016787">
    <property type="term" value="F:hydrolase activity"/>
    <property type="evidence" value="ECO:0007669"/>
    <property type="project" value="UniProtKB-KW"/>
</dbReference>
<feature type="domain" description="Helicase C-terminal" evidence="10">
    <location>
        <begin position="238"/>
        <end position="386"/>
    </location>
</feature>
<dbReference type="PROSITE" id="PS51192">
    <property type="entry name" value="HELICASE_ATP_BIND_1"/>
    <property type="match status" value="1"/>
</dbReference>
<dbReference type="SUPFAM" id="SSF52540">
    <property type="entry name" value="P-loop containing nucleoside triphosphate hydrolases"/>
    <property type="match status" value="1"/>
</dbReference>
<evidence type="ECO:0000256" key="1">
    <source>
        <dbReference type="ARBA" id="ARBA00022741"/>
    </source>
</evidence>
<dbReference type="InterPro" id="IPR027417">
    <property type="entry name" value="P-loop_NTPase"/>
</dbReference>
<evidence type="ECO:0000256" key="4">
    <source>
        <dbReference type="ARBA" id="ARBA00022840"/>
    </source>
</evidence>
<evidence type="ECO:0000256" key="8">
    <source>
        <dbReference type="SAM" id="MobiDB-lite"/>
    </source>
</evidence>
<dbReference type="PROSITE" id="PS51194">
    <property type="entry name" value="HELICASE_CTER"/>
    <property type="match status" value="1"/>
</dbReference>
<evidence type="ECO:0000256" key="5">
    <source>
        <dbReference type="ARBA" id="ARBA00038437"/>
    </source>
</evidence>
<evidence type="ECO:0000256" key="6">
    <source>
        <dbReference type="PROSITE-ProRule" id="PRU00552"/>
    </source>
</evidence>
<evidence type="ECO:0000256" key="7">
    <source>
        <dbReference type="RuleBase" id="RU000492"/>
    </source>
</evidence>
<dbReference type="Pfam" id="PF00271">
    <property type="entry name" value="Helicase_C"/>
    <property type="match status" value="1"/>
</dbReference>
<accession>A0A2H0UBU6</accession>
<dbReference type="CDD" id="cd18787">
    <property type="entry name" value="SF2_C_DEAD"/>
    <property type="match status" value="1"/>
</dbReference>
<dbReference type="InterPro" id="IPR000629">
    <property type="entry name" value="RNA-helicase_DEAD-box_CS"/>
</dbReference>
<evidence type="ECO:0008006" key="14">
    <source>
        <dbReference type="Google" id="ProtNLM"/>
    </source>
</evidence>
<dbReference type="GO" id="GO:0005829">
    <property type="term" value="C:cytosol"/>
    <property type="evidence" value="ECO:0007669"/>
    <property type="project" value="TreeGrafter"/>
</dbReference>
<name>A0A2H0UBU6_9BACT</name>
<dbReference type="InterPro" id="IPR011545">
    <property type="entry name" value="DEAD/DEAH_box_helicase_dom"/>
</dbReference>
<dbReference type="SMART" id="SM00490">
    <property type="entry name" value="HELICc"/>
    <property type="match status" value="1"/>
</dbReference>
<evidence type="ECO:0000259" key="10">
    <source>
        <dbReference type="PROSITE" id="PS51194"/>
    </source>
</evidence>
<evidence type="ECO:0000259" key="9">
    <source>
        <dbReference type="PROSITE" id="PS51192"/>
    </source>
</evidence>
<dbReference type="PROSITE" id="PS51195">
    <property type="entry name" value="Q_MOTIF"/>
    <property type="match status" value="1"/>
</dbReference>
<feature type="short sequence motif" description="Q motif" evidence="6">
    <location>
        <begin position="12"/>
        <end position="40"/>
    </location>
</feature>
<dbReference type="PROSITE" id="PS00039">
    <property type="entry name" value="DEAD_ATP_HELICASE"/>
    <property type="match status" value="1"/>
</dbReference>
<proteinExistence type="inferred from homology"/>
<dbReference type="EMBL" id="PFBK01000003">
    <property type="protein sequence ID" value="PIR83903.1"/>
    <property type="molecule type" value="Genomic_DNA"/>
</dbReference>
<dbReference type="CDD" id="cd00268">
    <property type="entry name" value="DEADc"/>
    <property type="match status" value="1"/>
</dbReference>
<evidence type="ECO:0000259" key="11">
    <source>
        <dbReference type="PROSITE" id="PS51195"/>
    </source>
</evidence>
<dbReference type="SMART" id="SM00487">
    <property type="entry name" value="DEXDc"/>
    <property type="match status" value="1"/>
</dbReference>
<feature type="region of interest" description="Disordered" evidence="8">
    <location>
        <begin position="381"/>
        <end position="430"/>
    </location>
</feature>
<comment type="similarity">
    <text evidence="5 7">Belongs to the DEAD box helicase family.</text>
</comment>
<feature type="domain" description="DEAD-box RNA helicase Q" evidence="11">
    <location>
        <begin position="12"/>
        <end position="40"/>
    </location>
</feature>
<organism evidence="12 13">
    <name type="scientific">Candidatus Kaiserbacteria bacterium CG10_big_fil_rev_8_21_14_0_10_51_14</name>
    <dbReference type="NCBI Taxonomy" id="1974610"/>
    <lineage>
        <taxon>Bacteria</taxon>
        <taxon>Candidatus Kaiseribacteriota</taxon>
    </lineage>
</organism>
<feature type="domain" description="Helicase ATP-binding" evidence="9">
    <location>
        <begin position="43"/>
        <end position="211"/>
    </location>
</feature>
<dbReference type="InterPro" id="IPR014014">
    <property type="entry name" value="RNA_helicase_DEAD_Q_motif"/>
</dbReference>
<keyword evidence="4 7" id="KW-0067">ATP-binding</keyword>
<keyword evidence="2 7" id="KW-0378">Hydrolase</keyword>
<dbReference type="Proteomes" id="UP000231192">
    <property type="component" value="Unassembled WGS sequence"/>
</dbReference>
<dbReference type="Pfam" id="PF00270">
    <property type="entry name" value="DEAD"/>
    <property type="match status" value="1"/>
</dbReference>